<comment type="caution">
    <text evidence="2">The sequence shown here is derived from an EMBL/GenBank/DDBJ whole genome shotgun (WGS) entry which is preliminary data.</text>
</comment>
<accession>A0ABR3P8N7</accession>
<keyword evidence="3" id="KW-1185">Reference proteome</keyword>
<dbReference type="GeneID" id="95976618"/>
<dbReference type="Proteomes" id="UP001562354">
    <property type="component" value="Unassembled WGS sequence"/>
</dbReference>
<proteinExistence type="predicted"/>
<gene>
    <name evidence="2" type="ORF">AAFC00_002916</name>
</gene>
<evidence type="ECO:0000313" key="2">
    <source>
        <dbReference type="EMBL" id="KAL1302532.1"/>
    </source>
</evidence>
<protein>
    <submittedName>
        <fullName evidence="2">Uncharacterized protein</fullName>
    </submittedName>
</protein>
<organism evidence="2 3">
    <name type="scientific">Neodothiora populina</name>
    <dbReference type="NCBI Taxonomy" id="2781224"/>
    <lineage>
        <taxon>Eukaryota</taxon>
        <taxon>Fungi</taxon>
        <taxon>Dikarya</taxon>
        <taxon>Ascomycota</taxon>
        <taxon>Pezizomycotina</taxon>
        <taxon>Dothideomycetes</taxon>
        <taxon>Dothideomycetidae</taxon>
        <taxon>Dothideales</taxon>
        <taxon>Dothioraceae</taxon>
        <taxon>Neodothiora</taxon>
    </lineage>
</organism>
<reference evidence="2 3" key="1">
    <citation type="submission" date="2024-07" db="EMBL/GenBank/DDBJ databases">
        <title>Draft sequence of the Neodothiora populina.</title>
        <authorList>
            <person name="Drown D.D."/>
            <person name="Schuette U.S."/>
            <person name="Buechlein A.B."/>
            <person name="Rusch D.R."/>
            <person name="Winton L.W."/>
            <person name="Adams G.A."/>
        </authorList>
    </citation>
    <scope>NUCLEOTIDE SEQUENCE [LARGE SCALE GENOMIC DNA]</scope>
    <source>
        <strain evidence="2 3">CPC 39397</strain>
    </source>
</reference>
<evidence type="ECO:0000313" key="3">
    <source>
        <dbReference type="Proteomes" id="UP001562354"/>
    </source>
</evidence>
<evidence type="ECO:0000256" key="1">
    <source>
        <dbReference type="SAM" id="MobiDB-lite"/>
    </source>
</evidence>
<name>A0ABR3P8N7_9PEZI</name>
<sequence>MAPNVRGQSEDVDKSHQHQTHRKSNQPQISGARAIDNDSLRQFLSGATQLYQHYGQLDEALKEITAAIIAIYRRQGDVEGNRPSVTVATLFQTLGKASLALRSRLDDMKPLMLDRQNMALIHIDAGHVGSALAAVNDVYSLLMEGHRSICRFDEIVNKTMDKAEAVAKSKTKVKFDVESELQKLEYPQAVSQWKGAFQQWLDTSKQPMWVLQDRGGGEHLIAQGLSNN</sequence>
<dbReference type="RefSeq" id="XP_069198808.1">
    <property type="nucleotide sequence ID" value="XM_069342303.1"/>
</dbReference>
<feature type="region of interest" description="Disordered" evidence="1">
    <location>
        <begin position="1"/>
        <end position="32"/>
    </location>
</feature>
<dbReference type="EMBL" id="JBFMKM010000012">
    <property type="protein sequence ID" value="KAL1302532.1"/>
    <property type="molecule type" value="Genomic_DNA"/>
</dbReference>